<evidence type="ECO:0000313" key="12">
    <source>
        <dbReference type="Proteomes" id="UP000322000"/>
    </source>
</evidence>
<evidence type="ECO:0000256" key="1">
    <source>
        <dbReference type="ARBA" id="ARBA00005109"/>
    </source>
</evidence>
<dbReference type="NCBIfam" id="TIGR01692">
    <property type="entry name" value="HIBADH"/>
    <property type="match status" value="1"/>
</dbReference>
<dbReference type="UniPathway" id="UPA00362"/>
<keyword evidence="4 9" id="KW-0101">Branched-chain amino acid catabolism</keyword>
<dbReference type="GO" id="GO:0050661">
    <property type="term" value="F:NADP binding"/>
    <property type="evidence" value="ECO:0007669"/>
    <property type="project" value="InterPro"/>
</dbReference>
<keyword evidence="5 9" id="KW-0560">Oxidoreductase</keyword>
<dbReference type="Gene3D" id="3.40.50.720">
    <property type="entry name" value="NAD(P)-binding Rossmann-like Domain"/>
    <property type="match status" value="1"/>
</dbReference>
<feature type="active site" evidence="8">
    <location>
        <position position="194"/>
    </location>
</feature>
<organism evidence="12 13">
    <name type="scientific">Trichoplusia ni</name>
    <name type="common">Cabbage looper</name>
    <dbReference type="NCBI Taxonomy" id="7111"/>
    <lineage>
        <taxon>Eukaryota</taxon>
        <taxon>Metazoa</taxon>
        <taxon>Ecdysozoa</taxon>
        <taxon>Arthropoda</taxon>
        <taxon>Hexapoda</taxon>
        <taxon>Insecta</taxon>
        <taxon>Pterygota</taxon>
        <taxon>Neoptera</taxon>
        <taxon>Endopterygota</taxon>
        <taxon>Lepidoptera</taxon>
        <taxon>Glossata</taxon>
        <taxon>Ditrysia</taxon>
        <taxon>Noctuoidea</taxon>
        <taxon>Noctuidae</taxon>
        <taxon>Plusiinae</taxon>
        <taxon>Trichoplusia</taxon>
    </lineage>
</organism>
<dbReference type="KEGG" id="tnl:113494830"/>
<dbReference type="InterPro" id="IPR011548">
    <property type="entry name" value="HIBADH"/>
</dbReference>
<comment type="pathway">
    <text evidence="1 9">Amino-acid degradation; L-valine degradation.</text>
</comment>
<dbReference type="InterPro" id="IPR036291">
    <property type="entry name" value="NAD(P)-bd_dom_sf"/>
</dbReference>
<dbReference type="GeneID" id="113494830"/>
<accession>A0A7E5VLD3</accession>
<feature type="domain" description="3-hydroxyisobutyrate dehydrogenase-like NAD-binding" evidence="11">
    <location>
        <begin position="188"/>
        <end position="315"/>
    </location>
</feature>
<dbReference type="InterPro" id="IPR029154">
    <property type="entry name" value="HIBADH-like_NADP-bd"/>
</dbReference>
<dbReference type="InterPro" id="IPR006115">
    <property type="entry name" value="6PGDH_NADP-bd"/>
</dbReference>
<evidence type="ECO:0000256" key="3">
    <source>
        <dbReference type="ARBA" id="ARBA00012991"/>
    </source>
</evidence>
<protein>
    <recommendedName>
        <fullName evidence="3 9">3-hydroxyisobutyrate dehydrogenase</fullName>
        <shortName evidence="9">HIBADH</shortName>
        <ecNumber evidence="3 9">1.1.1.31</ecNumber>
    </recommendedName>
</protein>
<dbReference type="GO" id="GO:0008442">
    <property type="term" value="F:3-hydroxyisobutyrate dehydrogenase activity"/>
    <property type="evidence" value="ECO:0007669"/>
    <property type="project" value="UniProtKB-EC"/>
</dbReference>
<dbReference type="PIRSF" id="PIRSF000103">
    <property type="entry name" value="HIBADH"/>
    <property type="match status" value="1"/>
</dbReference>
<dbReference type="GO" id="GO:0006574">
    <property type="term" value="P:L-valine catabolic process"/>
    <property type="evidence" value="ECO:0007669"/>
    <property type="project" value="UniProtKB-UniPathway"/>
</dbReference>
<reference evidence="13" key="1">
    <citation type="submission" date="2025-08" db="UniProtKB">
        <authorList>
            <consortium name="RefSeq"/>
        </authorList>
    </citation>
    <scope>IDENTIFICATION</scope>
</reference>
<dbReference type="InterPro" id="IPR015815">
    <property type="entry name" value="HIBADH-related"/>
</dbReference>
<dbReference type="GO" id="GO:0051287">
    <property type="term" value="F:NAD binding"/>
    <property type="evidence" value="ECO:0007669"/>
    <property type="project" value="InterPro"/>
</dbReference>
<gene>
    <name evidence="13" type="primary">LOC113494830</name>
</gene>
<dbReference type="AlphaFoldDB" id="A0A7E5VLD3"/>
<dbReference type="InterPro" id="IPR008927">
    <property type="entry name" value="6-PGluconate_DH-like_C_sf"/>
</dbReference>
<dbReference type="Gene3D" id="1.10.1040.10">
    <property type="entry name" value="N-(1-d-carboxylethyl)-l-norvaline Dehydrogenase, domain 2"/>
    <property type="match status" value="1"/>
</dbReference>
<evidence type="ECO:0000256" key="7">
    <source>
        <dbReference type="ARBA" id="ARBA00049197"/>
    </source>
</evidence>
<dbReference type="GO" id="GO:0005739">
    <property type="term" value="C:mitochondrion"/>
    <property type="evidence" value="ECO:0007669"/>
    <property type="project" value="TreeGrafter"/>
</dbReference>
<dbReference type="SUPFAM" id="SSF48179">
    <property type="entry name" value="6-phosphogluconate dehydrogenase C-terminal domain-like"/>
    <property type="match status" value="1"/>
</dbReference>
<dbReference type="Pfam" id="PF03446">
    <property type="entry name" value="NAD_binding_2"/>
    <property type="match status" value="1"/>
</dbReference>
<dbReference type="InterPro" id="IPR002204">
    <property type="entry name" value="3-OH-isobutyrate_DH-rel_CS"/>
</dbReference>
<proteinExistence type="inferred from homology"/>
<dbReference type="InterPro" id="IPR013328">
    <property type="entry name" value="6PGD_dom2"/>
</dbReference>
<comment type="similarity">
    <text evidence="2">Belongs to the HIBADH-related family. 3-hydroxyisobutyrate dehydrogenase subfamily.</text>
</comment>
<dbReference type="FunCoup" id="A0A7E5VLD3">
    <property type="interactions" value="1082"/>
</dbReference>
<keyword evidence="12" id="KW-1185">Reference proteome</keyword>
<evidence type="ECO:0000259" key="10">
    <source>
        <dbReference type="Pfam" id="PF03446"/>
    </source>
</evidence>
<evidence type="ECO:0000256" key="8">
    <source>
        <dbReference type="PIRSR" id="PIRSR000103-1"/>
    </source>
</evidence>
<dbReference type="InParanoid" id="A0A7E5VLD3"/>
<evidence type="ECO:0000256" key="5">
    <source>
        <dbReference type="ARBA" id="ARBA00023002"/>
    </source>
</evidence>
<evidence type="ECO:0000259" key="11">
    <source>
        <dbReference type="Pfam" id="PF14833"/>
    </source>
</evidence>
<evidence type="ECO:0000256" key="2">
    <source>
        <dbReference type="ARBA" id="ARBA00006013"/>
    </source>
</evidence>
<dbReference type="OrthoDB" id="435038at2759"/>
<evidence type="ECO:0000256" key="6">
    <source>
        <dbReference type="ARBA" id="ARBA00023027"/>
    </source>
</evidence>
<sequence length="322" mass="34582">MAARGSQCCLTMATRSYSCKNNADKNVSFLGLGNMGGPMSANIAKKGYKVRGYDPVKETLDAAAKRGVTSTSSIAEAVKGADVVISCLPSSKIVLETYLGEDGVVKNAAKGTLFIDSSTIDPNVSRKIFCVAQESGKHFADAPVSGGVMGAQNATLAFIVGGRKEDFDRSLPILKCMGVKQFYCGEIGSGLIAKLTNNMLLGITCWATCECMNMGIKMGLNPRVLLDVLNNSTGRCWCTEVYCPVPGLIPTAPSSRNYDNGFKNEHMVKDLELASNMALGIRSPVILGAMTTQLYRVIESRGFGEKDFSFVYKLLNEEIKNK</sequence>
<dbReference type="FunFam" id="1.10.1040.10:FF:000006">
    <property type="entry name" value="3-hydroxyisobutyrate dehydrogenase"/>
    <property type="match status" value="1"/>
</dbReference>
<evidence type="ECO:0000256" key="9">
    <source>
        <dbReference type="RuleBase" id="RU910714"/>
    </source>
</evidence>
<evidence type="ECO:0000256" key="4">
    <source>
        <dbReference type="ARBA" id="ARBA00022456"/>
    </source>
</evidence>
<dbReference type="EC" id="1.1.1.31" evidence="3 9"/>
<dbReference type="RefSeq" id="XP_026729117.1">
    <property type="nucleotide sequence ID" value="XM_026873316.1"/>
</dbReference>
<name>A0A7E5VLD3_TRINI</name>
<keyword evidence="6 9" id="KW-0520">NAD</keyword>
<dbReference type="PANTHER" id="PTHR22981:SF7">
    <property type="entry name" value="3-HYDROXYISOBUTYRATE DEHYDROGENASE, MITOCHONDRIAL"/>
    <property type="match status" value="1"/>
</dbReference>
<dbReference type="PANTHER" id="PTHR22981">
    <property type="entry name" value="3-HYDROXYISOBUTYRATE DEHYDROGENASE-RELATED"/>
    <property type="match status" value="1"/>
</dbReference>
<dbReference type="Pfam" id="PF14833">
    <property type="entry name" value="NAD_binding_11"/>
    <property type="match status" value="1"/>
</dbReference>
<dbReference type="SUPFAM" id="SSF51735">
    <property type="entry name" value="NAD(P)-binding Rossmann-fold domains"/>
    <property type="match status" value="1"/>
</dbReference>
<dbReference type="Proteomes" id="UP000322000">
    <property type="component" value="Chromosome 6"/>
</dbReference>
<evidence type="ECO:0000313" key="13">
    <source>
        <dbReference type="RefSeq" id="XP_026729117.1"/>
    </source>
</evidence>
<comment type="catalytic activity">
    <reaction evidence="7 9">
        <text>3-hydroxy-2-methylpropanoate + NAD(+) = 2-methyl-3-oxopropanoate + NADH + H(+)</text>
        <dbReference type="Rhea" id="RHEA:17681"/>
        <dbReference type="ChEBI" id="CHEBI:11805"/>
        <dbReference type="ChEBI" id="CHEBI:15378"/>
        <dbReference type="ChEBI" id="CHEBI:57540"/>
        <dbReference type="ChEBI" id="CHEBI:57700"/>
        <dbReference type="ChEBI" id="CHEBI:57945"/>
        <dbReference type="EC" id="1.1.1.31"/>
    </reaction>
</comment>
<dbReference type="PROSITE" id="PS00895">
    <property type="entry name" value="3_HYDROXYISOBUT_DH"/>
    <property type="match status" value="1"/>
</dbReference>
<feature type="domain" description="6-phosphogluconate dehydrogenase NADP-binding" evidence="10">
    <location>
        <begin position="27"/>
        <end position="185"/>
    </location>
</feature>